<evidence type="ECO:0000256" key="8">
    <source>
        <dbReference type="ARBA" id="ARBA00023180"/>
    </source>
</evidence>
<comment type="subcellular location">
    <subcellularLocation>
        <location evidence="1">Golgi apparatus membrane</location>
        <topology evidence="1">Single-pass type II membrane protein</topology>
    </subcellularLocation>
</comment>
<evidence type="ECO:0000256" key="1">
    <source>
        <dbReference type="ARBA" id="ARBA00004323"/>
    </source>
</evidence>
<keyword evidence="4" id="KW-0735">Signal-anchor</keyword>
<proteinExistence type="predicted"/>
<dbReference type="InterPro" id="IPR009729">
    <property type="entry name" value="Gal-3-0_sulfotransfrase"/>
</dbReference>
<dbReference type="Gene3D" id="3.40.50.300">
    <property type="entry name" value="P-loop containing nucleotide triphosphate hydrolases"/>
    <property type="match status" value="1"/>
</dbReference>
<evidence type="ECO:0000313" key="9">
    <source>
        <dbReference type="EMBL" id="HGG02122.1"/>
    </source>
</evidence>
<dbReference type="PANTHER" id="PTHR32301:SF6">
    <property type="entry name" value="GOLVESIN-RELATED"/>
    <property type="match status" value="1"/>
</dbReference>
<keyword evidence="2" id="KW-0808">Transferase</keyword>
<evidence type="ECO:0000256" key="6">
    <source>
        <dbReference type="ARBA" id="ARBA00023034"/>
    </source>
</evidence>
<evidence type="ECO:0000256" key="3">
    <source>
        <dbReference type="ARBA" id="ARBA00022692"/>
    </source>
</evidence>
<gene>
    <name evidence="9" type="ORF">ENR15_16125</name>
</gene>
<keyword evidence="6" id="KW-0333">Golgi apparatus</keyword>
<reference evidence="9" key="1">
    <citation type="journal article" date="2020" name="mSystems">
        <title>Genome- and Community-Level Interaction Insights into Carbon Utilization and Element Cycling Functions of Hydrothermarchaeota in Hydrothermal Sediment.</title>
        <authorList>
            <person name="Zhou Z."/>
            <person name="Liu Y."/>
            <person name="Xu W."/>
            <person name="Pan J."/>
            <person name="Luo Z.H."/>
            <person name="Li M."/>
        </authorList>
    </citation>
    <scope>NUCLEOTIDE SEQUENCE [LARGE SCALE GENOMIC DNA]</scope>
    <source>
        <strain evidence="9">SpSt-374</strain>
    </source>
</reference>
<comment type="caution">
    <text evidence="9">The sequence shown here is derived from an EMBL/GenBank/DDBJ whole genome shotgun (WGS) entry which is preliminary data.</text>
</comment>
<keyword evidence="5" id="KW-1133">Transmembrane helix</keyword>
<evidence type="ECO:0000256" key="4">
    <source>
        <dbReference type="ARBA" id="ARBA00022968"/>
    </source>
</evidence>
<evidence type="ECO:0000256" key="2">
    <source>
        <dbReference type="ARBA" id="ARBA00022679"/>
    </source>
</evidence>
<dbReference type="AlphaFoldDB" id="A0A7C3ZLU4"/>
<dbReference type="GO" id="GO:0001733">
    <property type="term" value="F:galactosylceramide sulfotransferase activity"/>
    <property type="evidence" value="ECO:0007669"/>
    <property type="project" value="InterPro"/>
</dbReference>
<accession>A0A7C3ZLU4</accession>
<dbReference type="PANTHER" id="PTHR32301">
    <property type="entry name" value="COUNTIN RECEPTOR CNR3-RELATED"/>
    <property type="match status" value="1"/>
</dbReference>
<keyword evidence="8" id="KW-0325">Glycoprotein</keyword>
<sequence length="278" mass="32226">MTNTGNPLIFVHIPKAAGTTLHQIIERQYPKHLTCTLDGTNPEAAIEQFKQLPEAQRMKIKVLKGHMPFGLHQFLSEPCTYITMLRDPVERVISHYYYVLRKPNHYLHEKITSQNMTLLDYVNSGISTELNNGQAILLSGIDKRSGNLAERSDEILEKSRQNLEQMAVVGIMEQFDETLILLQKTFGWKNIFYVKEKVTKNKPMKDSLSLETIQAIENQNYIDVKIYQHAQQLFAQQLSPIANLVEEVEQFQKMNQYYQTIGQPYQIVKKKIKALMRK</sequence>
<keyword evidence="7" id="KW-0472">Membrane</keyword>
<name>A0A7C3ZLU4_9CYAN</name>
<organism evidence="9">
    <name type="scientific">Planktothricoides sp. SpSt-374</name>
    <dbReference type="NCBI Taxonomy" id="2282167"/>
    <lineage>
        <taxon>Bacteria</taxon>
        <taxon>Bacillati</taxon>
        <taxon>Cyanobacteriota</taxon>
        <taxon>Cyanophyceae</taxon>
        <taxon>Oscillatoriophycideae</taxon>
        <taxon>Oscillatoriales</taxon>
        <taxon>Oscillatoriaceae</taxon>
        <taxon>Planktothricoides</taxon>
    </lineage>
</organism>
<evidence type="ECO:0000256" key="7">
    <source>
        <dbReference type="ARBA" id="ARBA00023136"/>
    </source>
</evidence>
<dbReference type="GO" id="GO:0009247">
    <property type="term" value="P:glycolipid biosynthetic process"/>
    <property type="evidence" value="ECO:0007669"/>
    <property type="project" value="InterPro"/>
</dbReference>
<dbReference type="InterPro" id="IPR053259">
    <property type="entry name" value="Golvesin-related_Golgi"/>
</dbReference>
<keyword evidence="3" id="KW-0812">Transmembrane</keyword>
<dbReference type="Pfam" id="PF06990">
    <property type="entry name" value="Gal-3-0_sulfotr"/>
    <property type="match status" value="1"/>
</dbReference>
<protein>
    <recommendedName>
        <fullName evidence="10">Sulfotransferase family protein</fullName>
    </recommendedName>
</protein>
<dbReference type="SUPFAM" id="SSF52540">
    <property type="entry name" value="P-loop containing nucleoside triphosphate hydrolases"/>
    <property type="match status" value="1"/>
</dbReference>
<evidence type="ECO:0000256" key="5">
    <source>
        <dbReference type="ARBA" id="ARBA00022989"/>
    </source>
</evidence>
<evidence type="ECO:0008006" key="10">
    <source>
        <dbReference type="Google" id="ProtNLM"/>
    </source>
</evidence>
<dbReference type="GO" id="GO:0016020">
    <property type="term" value="C:membrane"/>
    <property type="evidence" value="ECO:0007669"/>
    <property type="project" value="InterPro"/>
</dbReference>
<dbReference type="InterPro" id="IPR027417">
    <property type="entry name" value="P-loop_NTPase"/>
</dbReference>
<dbReference type="EMBL" id="DSPX01000165">
    <property type="protein sequence ID" value="HGG02122.1"/>
    <property type="molecule type" value="Genomic_DNA"/>
</dbReference>